<dbReference type="InterPro" id="IPR035979">
    <property type="entry name" value="RBD_domain_sf"/>
</dbReference>
<evidence type="ECO:0000313" key="2">
    <source>
        <dbReference type="Proteomes" id="UP000235015"/>
    </source>
</evidence>
<dbReference type="Proteomes" id="UP000235015">
    <property type="component" value="Unassembled WGS sequence"/>
</dbReference>
<comment type="caution">
    <text evidence="1">The sequence shown here is derived from an EMBL/GenBank/DDBJ whole genome shotgun (WGS) entry which is preliminary data.</text>
</comment>
<dbReference type="GO" id="GO:0003676">
    <property type="term" value="F:nucleic acid binding"/>
    <property type="evidence" value="ECO:0007669"/>
    <property type="project" value="InterPro"/>
</dbReference>
<evidence type="ECO:0000313" key="1">
    <source>
        <dbReference type="EMBL" id="PLX59945.1"/>
    </source>
</evidence>
<dbReference type="SUPFAM" id="SSF54928">
    <property type="entry name" value="RNA-binding domain, RBD"/>
    <property type="match status" value="1"/>
</dbReference>
<proteinExistence type="predicted"/>
<organism evidence="1 2">
    <name type="scientific">Sedimenticola selenatireducens</name>
    <dbReference type="NCBI Taxonomy" id="191960"/>
    <lineage>
        <taxon>Bacteria</taxon>
        <taxon>Pseudomonadati</taxon>
        <taxon>Pseudomonadota</taxon>
        <taxon>Gammaproteobacteria</taxon>
        <taxon>Chromatiales</taxon>
        <taxon>Sedimenticolaceae</taxon>
        <taxon>Sedimenticola</taxon>
    </lineage>
</organism>
<dbReference type="STRING" id="1111735.GCA_000428045_02218"/>
<gene>
    <name evidence="1" type="ORF">C0630_18830</name>
</gene>
<reference evidence="1 2" key="1">
    <citation type="submission" date="2017-11" db="EMBL/GenBank/DDBJ databases">
        <title>Genome-resolved metagenomics identifies genetic mobility, metabolic interactions, and unexpected diversity in perchlorate-reducing communities.</title>
        <authorList>
            <person name="Barnum T.P."/>
            <person name="Figueroa I.A."/>
            <person name="Carlstrom C.I."/>
            <person name="Lucas L.N."/>
            <person name="Engelbrektson A.L."/>
            <person name="Coates J.D."/>
        </authorList>
    </citation>
    <scope>NUCLEOTIDE SEQUENCE [LARGE SCALE GENOMIC DNA]</scope>
    <source>
        <strain evidence="1">BM301</strain>
    </source>
</reference>
<sequence>MKILIPHVPTAITRQDLLSVVQGAVKPKWFMPFRSGGTVAKCKLVRILDMDTGGVEFHGLIDIYPDKTAEKTIKRLNGTTINGYRLSVRKWVDRTLMAGGTKTLPEGQPSCKRRRHLEISIT</sequence>
<name>A0A2N6CSB2_9GAMM</name>
<accession>A0A2N6CSB2</accession>
<dbReference type="AlphaFoldDB" id="A0A2N6CSB2"/>
<dbReference type="RefSeq" id="WP_273440967.1">
    <property type="nucleotide sequence ID" value="NZ_PKUN01000030.1"/>
</dbReference>
<dbReference type="EMBL" id="PKUN01000030">
    <property type="protein sequence ID" value="PLX59945.1"/>
    <property type="molecule type" value="Genomic_DNA"/>
</dbReference>
<evidence type="ECO:0008006" key="3">
    <source>
        <dbReference type="Google" id="ProtNLM"/>
    </source>
</evidence>
<protein>
    <recommendedName>
        <fullName evidence="3">RRM domain-containing protein</fullName>
    </recommendedName>
</protein>